<dbReference type="Pfam" id="PF06993">
    <property type="entry name" value="DUF1304"/>
    <property type="match status" value="1"/>
</dbReference>
<dbReference type="Proteomes" id="UP000475765">
    <property type="component" value="Unassembled WGS sequence"/>
</dbReference>
<name>A0A063CJE0_BACCE</name>
<dbReference type="Proteomes" id="UP001197806">
    <property type="component" value="Unassembled WGS sequence"/>
</dbReference>
<evidence type="ECO:0000256" key="1">
    <source>
        <dbReference type="SAM" id="Phobius"/>
    </source>
</evidence>
<keyword evidence="1" id="KW-0472">Membrane</keyword>
<dbReference type="RefSeq" id="WP_000402471.1">
    <property type="nucleotide sequence ID" value="NZ_BIYE01000011.1"/>
</dbReference>
<dbReference type="PANTHER" id="PTHR38446:SF1">
    <property type="entry name" value="BLL0914 PROTEIN"/>
    <property type="match status" value="1"/>
</dbReference>
<reference evidence="11 12" key="2">
    <citation type="submission" date="2017-09" db="EMBL/GenBank/DDBJ databases">
        <title>Large-scale bioinformatics analysis of Bacillus genomes uncovers conserved roles of natural products in bacterial physiology.</title>
        <authorList>
            <consortium name="Agbiome Team Llc"/>
            <person name="Bleich R.M."/>
            <person name="Grubbs K.J."/>
            <person name="Santa Maria K.C."/>
            <person name="Allen S.E."/>
            <person name="Farag S."/>
            <person name="Shank E.A."/>
            <person name="Bowers A."/>
        </authorList>
    </citation>
    <scope>NUCLEOTIDE SEQUENCE [LARGE SCALE GENOMIC DNA]</scope>
    <source>
        <strain evidence="8 12">AFS041711</strain>
        <strain evidence="7 13">AFS060282</strain>
        <strain evidence="6 11">AFS092789</strain>
    </source>
</reference>
<dbReference type="AlphaFoldDB" id="A0A063CJE0"/>
<dbReference type="Proteomes" id="UP000219922">
    <property type="component" value="Unassembled WGS sequence"/>
</dbReference>
<evidence type="ECO:0000313" key="8">
    <source>
        <dbReference type="EMBL" id="PGS67750.1"/>
    </source>
</evidence>
<dbReference type="Proteomes" id="UP000461739">
    <property type="component" value="Unassembled WGS sequence"/>
</dbReference>
<dbReference type="Proteomes" id="UP000224203">
    <property type="component" value="Unassembled WGS sequence"/>
</dbReference>
<dbReference type="InterPro" id="IPR009732">
    <property type="entry name" value="DUF1304"/>
</dbReference>
<evidence type="ECO:0000313" key="10">
    <source>
        <dbReference type="Proteomes" id="UP000075476"/>
    </source>
</evidence>
<evidence type="ECO:0000313" key="16">
    <source>
        <dbReference type="Proteomes" id="UP000475765"/>
    </source>
</evidence>
<reference evidence="9 14" key="3">
    <citation type="journal article" date="2019" name="Environ. Microbiol.">
        <title>An active ?-lactamase is a part of an orchestrated cell wall stress resistance network of Bacillus subtilis and related rhizosphere species.</title>
        <authorList>
            <person name="Bucher T."/>
            <person name="Keren-Paz A."/>
            <person name="Hausser J."/>
            <person name="Olender T."/>
            <person name="Cytryn E."/>
            <person name="Kolodkin-Gal I."/>
        </authorList>
    </citation>
    <scope>NUCLEOTIDE SEQUENCE [LARGE SCALE GENOMIC DNA]</scope>
    <source>
        <strain evidence="9 14">I32</strain>
    </source>
</reference>
<dbReference type="Proteomes" id="UP000075476">
    <property type="component" value="Unassembled WGS sequence"/>
</dbReference>
<evidence type="ECO:0000313" key="6">
    <source>
        <dbReference type="EMBL" id="PDZ95369.1"/>
    </source>
</evidence>
<evidence type="ECO:0000313" key="15">
    <source>
        <dbReference type="Proteomes" id="UP000461739"/>
    </source>
</evidence>
<dbReference type="EMBL" id="NVDQ01000026">
    <property type="protein sequence ID" value="PFV06181.1"/>
    <property type="molecule type" value="Genomic_DNA"/>
</dbReference>
<evidence type="ECO:0000313" key="9">
    <source>
        <dbReference type="EMBL" id="TKI97843.1"/>
    </source>
</evidence>
<dbReference type="EMBL" id="LOMO01000246">
    <property type="protein sequence ID" value="KXY29081.1"/>
    <property type="molecule type" value="Genomic_DNA"/>
</dbReference>
<sequence>MEIIAAILVGIVALEHLFIMILEMFFIDSKVAKRAFKLPKHLEGDRNVAIMFANQGLYNGFLAAGLIWGLVLGLNPIGYMVQLFFVICVVIAAIFGGFTSNKSIIVKQGLPAVLALVALLCII</sequence>
<dbReference type="PANTHER" id="PTHR38446">
    <property type="entry name" value="BLL0914 PROTEIN"/>
    <property type="match status" value="1"/>
</dbReference>
<feature type="transmembrane region" description="Helical" evidence="1">
    <location>
        <begin position="6"/>
        <end position="27"/>
    </location>
</feature>
<proteinExistence type="predicted"/>
<feature type="transmembrane region" description="Helical" evidence="1">
    <location>
        <begin position="48"/>
        <end position="71"/>
    </location>
</feature>
<organism evidence="2 16">
    <name type="scientific">Bacillus cereus</name>
    <dbReference type="NCBI Taxonomy" id="1396"/>
    <lineage>
        <taxon>Bacteria</taxon>
        <taxon>Bacillati</taxon>
        <taxon>Bacillota</taxon>
        <taxon>Bacilli</taxon>
        <taxon>Bacillales</taxon>
        <taxon>Bacillaceae</taxon>
        <taxon>Bacillus</taxon>
        <taxon>Bacillus cereus group</taxon>
    </lineage>
</organism>
<evidence type="ECO:0000313" key="5">
    <source>
        <dbReference type="EMBL" id="MBY0040316.1"/>
    </source>
</evidence>
<reference evidence="4 10" key="1">
    <citation type="submission" date="2015-12" db="EMBL/GenBank/DDBJ databases">
        <title>Bacillus cereus Group isolate.</title>
        <authorList>
            <person name="Kovac J."/>
        </authorList>
    </citation>
    <scope>NUCLEOTIDE SEQUENCE [LARGE SCALE GENOMIC DNA]</scope>
    <source>
        <strain evidence="4 10">FSL K6-0073</strain>
    </source>
</reference>
<evidence type="ECO:0000313" key="3">
    <source>
        <dbReference type="EMBL" id="KAB2447305.1"/>
    </source>
</evidence>
<evidence type="ECO:0000313" key="13">
    <source>
        <dbReference type="Proteomes" id="UP000226257"/>
    </source>
</evidence>
<dbReference type="Proteomes" id="UP000226257">
    <property type="component" value="Unassembled WGS sequence"/>
</dbReference>
<reference evidence="5" key="5">
    <citation type="submission" date="2020-08" db="EMBL/GenBank/DDBJ databases">
        <title>Fungal Genomes of the International Space Station.</title>
        <authorList>
            <person name="Seuylemezian A."/>
            <person name="Singh N.K."/>
            <person name="Wood J."/>
            <person name="Venkateswaran K."/>
        </authorList>
    </citation>
    <scope>NUCLEOTIDE SEQUENCE</scope>
    <source>
        <strain evidence="5">I2-B2</strain>
    </source>
</reference>
<dbReference type="EMBL" id="JACLPZ010000045">
    <property type="protein sequence ID" value="MBY0040316.1"/>
    <property type="molecule type" value="Genomic_DNA"/>
</dbReference>
<keyword evidence="1" id="KW-0812">Transmembrane</keyword>
<evidence type="ECO:0000313" key="2">
    <source>
        <dbReference type="EMBL" id="KAB2395595.1"/>
    </source>
</evidence>
<dbReference type="EMBL" id="NVMX01000058">
    <property type="protein sequence ID" value="PDZ95369.1"/>
    <property type="molecule type" value="Genomic_DNA"/>
</dbReference>
<dbReference type="GeneID" id="93007785"/>
<feature type="transmembrane region" description="Helical" evidence="1">
    <location>
        <begin position="77"/>
        <end position="98"/>
    </location>
</feature>
<evidence type="ECO:0000313" key="14">
    <source>
        <dbReference type="Proteomes" id="UP000308444"/>
    </source>
</evidence>
<evidence type="ECO:0000313" key="4">
    <source>
        <dbReference type="EMBL" id="KXY29081.1"/>
    </source>
</evidence>
<dbReference type="EMBL" id="SZOH01001978">
    <property type="protein sequence ID" value="TKI97843.1"/>
    <property type="molecule type" value="Genomic_DNA"/>
</dbReference>
<protein>
    <submittedName>
        <fullName evidence="2">DUF1304 domain-containing protein</fullName>
    </submittedName>
</protein>
<accession>A0A063CJE0</accession>
<dbReference type="EMBL" id="NULI01000192">
    <property type="protein sequence ID" value="PGS67750.1"/>
    <property type="molecule type" value="Genomic_DNA"/>
</dbReference>
<dbReference type="Proteomes" id="UP000308444">
    <property type="component" value="Unassembled WGS sequence"/>
</dbReference>
<reference evidence="15 16" key="4">
    <citation type="submission" date="2019-10" db="EMBL/GenBank/DDBJ databases">
        <title>Bacillus from the desert of Cuatro Cinegas, Coahuila.</title>
        <authorList>
            <person name="Olmedo-Alvarez G."/>
            <person name="Saldana S."/>
            <person name="Barcelo D."/>
        </authorList>
    </citation>
    <scope>NUCLEOTIDE SEQUENCE [LARGE SCALE GENOMIC DNA]</scope>
    <source>
        <strain evidence="3 15">CH316_11T</strain>
        <strain evidence="2 16">CH417_13T</strain>
    </source>
</reference>
<evidence type="ECO:0000313" key="12">
    <source>
        <dbReference type="Proteomes" id="UP000224203"/>
    </source>
</evidence>
<evidence type="ECO:0000313" key="7">
    <source>
        <dbReference type="EMBL" id="PFV06181.1"/>
    </source>
</evidence>
<keyword evidence="1" id="KW-1133">Transmembrane helix</keyword>
<gene>
    <name evidence="4" type="ORF">AT268_11370</name>
    <name evidence="8" type="ORF">COC69_27585</name>
    <name evidence="7" type="ORF">COK98_16630</name>
    <name evidence="6" type="ORF">CON36_28865</name>
    <name evidence="3" type="ORF">F8165_23645</name>
    <name evidence="2" type="ORF">F8172_14515</name>
    <name evidence="9" type="ORF">FC695_24745</name>
    <name evidence="5" type="ORF">H7U08_27850</name>
</gene>
<dbReference type="EMBL" id="WBPP01000016">
    <property type="protein sequence ID" value="KAB2395595.1"/>
    <property type="molecule type" value="Genomic_DNA"/>
</dbReference>
<dbReference type="EMBL" id="WBPI01000022">
    <property type="protein sequence ID" value="KAB2447305.1"/>
    <property type="molecule type" value="Genomic_DNA"/>
</dbReference>
<evidence type="ECO:0000313" key="11">
    <source>
        <dbReference type="Proteomes" id="UP000219922"/>
    </source>
</evidence>
<comment type="caution">
    <text evidence="2">The sequence shown here is derived from an EMBL/GenBank/DDBJ whole genome shotgun (WGS) entry which is preliminary data.</text>
</comment>